<feature type="transmembrane region" description="Helical" evidence="1">
    <location>
        <begin position="61"/>
        <end position="78"/>
    </location>
</feature>
<keyword evidence="3" id="KW-1185">Reference proteome</keyword>
<name>A0A4Y2PHT1_ARAVE</name>
<reference evidence="2 3" key="1">
    <citation type="journal article" date="2019" name="Sci. Rep.">
        <title>Orb-weaving spider Araneus ventricosus genome elucidates the spidroin gene catalogue.</title>
        <authorList>
            <person name="Kono N."/>
            <person name="Nakamura H."/>
            <person name="Ohtoshi R."/>
            <person name="Moran D.A.P."/>
            <person name="Shinohara A."/>
            <person name="Yoshida Y."/>
            <person name="Fujiwara M."/>
            <person name="Mori M."/>
            <person name="Tomita M."/>
            <person name="Arakawa K."/>
        </authorList>
    </citation>
    <scope>NUCLEOTIDE SEQUENCE [LARGE SCALE GENOMIC DNA]</scope>
</reference>
<proteinExistence type="predicted"/>
<sequence>MCHFKALVCIVESPSPFLRVRQWLLIDPEEPRSLFWGRLIARFLCARSKEGGKLALDDVKIAYIGATFATLVIFYFLLCTKVARVHESVNQIHDAILQTSGKTLSSAEMTALLTCASVSSQPNNITGWGSVWSLTEFPVTSLWYDNQLESDTSPVRL</sequence>
<keyword evidence="1" id="KW-1133">Transmembrane helix</keyword>
<gene>
    <name evidence="2" type="ORF">AVEN_66648_1</name>
</gene>
<dbReference type="AlphaFoldDB" id="A0A4Y2PHT1"/>
<evidence type="ECO:0000313" key="3">
    <source>
        <dbReference type="Proteomes" id="UP000499080"/>
    </source>
</evidence>
<evidence type="ECO:0000256" key="1">
    <source>
        <dbReference type="SAM" id="Phobius"/>
    </source>
</evidence>
<accession>A0A4Y2PHT1</accession>
<comment type="caution">
    <text evidence="2">The sequence shown here is derived from an EMBL/GenBank/DDBJ whole genome shotgun (WGS) entry which is preliminary data.</text>
</comment>
<keyword evidence="1" id="KW-0812">Transmembrane</keyword>
<dbReference type="EMBL" id="BGPR01011312">
    <property type="protein sequence ID" value="GBN50669.1"/>
    <property type="molecule type" value="Genomic_DNA"/>
</dbReference>
<evidence type="ECO:0000313" key="2">
    <source>
        <dbReference type="EMBL" id="GBN50669.1"/>
    </source>
</evidence>
<organism evidence="2 3">
    <name type="scientific">Araneus ventricosus</name>
    <name type="common">Orbweaver spider</name>
    <name type="synonym">Epeira ventricosa</name>
    <dbReference type="NCBI Taxonomy" id="182803"/>
    <lineage>
        <taxon>Eukaryota</taxon>
        <taxon>Metazoa</taxon>
        <taxon>Ecdysozoa</taxon>
        <taxon>Arthropoda</taxon>
        <taxon>Chelicerata</taxon>
        <taxon>Arachnida</taxon>
        <taxon>Araneae</taxon>
        <taxon>Araneomorphae</taxon>
        <taxon>Entelegynae</taxon>
        <taxon>Araneoidea</taxon>
        <taxon>Araneidae</taxon>
        <taxon>Araneus</taxon>
    </lineage>
</organism>
<protein>
    <submittedName>
        <fullName evidence="2">Uncharacterized protein</fullName>
    </submittedName>
</protein>
<dbReference type="Proteomes" id="UP000499080">
    <property type="component" value="Unassembled WGS sequence"/>
</dbReference>
<keyword evidence="1" id="KW-0472">Membrane</keyword>